<evidence type="ECO:0000313" key="3">
    <source>
        <dbReference type="EMBL" id="MBE8718331.1"/>
    </source>
</evidence>
<keyword evidence="4" id="KW-1185">Reference proteome</keyword>
<sequence length="70" mass="7889">MEIYFFIIPVGLIFIGLAIRFLFWALKSGQYDNLETEANRILFDDDTPLEQPAKPQPAATGKDSSPDKVD</sequence>
<dbReference type="AlphaFoldDB" id="A0A928YU69"/>
<evidence type="ECO:0000256" key="1">
    <source>
        <dbReference type="SAM" id="MobiDB-lite"/>
    </source>
</evidence>
<accession>A0A928YU69</accession>
<dbReference type="PANTHER" id="PTHR41532:SF1">
    <property type="entry name" value="FIXS PROTEIN"/>
    <property type="match status" value="1"/>
</dbReference>
<keyword evidence="2" id="KW-0812">Transmembrane</keyword>
<evidence type="ECO:0000313" key="4">
    <source>
        <dbReference type="Proteomes" id="UP000652567"/>
    </source>
</evidence>
<evidence type="ECO:0000256" key="2">
    <source>
        <dbReference type="SAM" id="Phobius"/>
    </source>
</evidence>
<feature type="transmembrane region" description="Helical" evidence="2">
    <location>
        <begin position="6"/>
        <end position="26"/>
    </location>
</feature>
<gene>
    <name evidence="3" type="primary">ccoS</name>
    <name evidence="3" type="ORF">C4F51_14140</name>
</gene>
<comment type="caution">
    <text evidence="3">The sequence shown here is derived from an EMBL/GenBank/DDBJ whole genome shotgun (WGS) entry which is preliminary data.</text>
</comment>
<feature type="region of interest" description="Disordered" evidence="1">
    <location>
        <begin position="45"/>
        <end position="70"/>
    </location>
</feature>
<proteinExistence type="predicted"/>
<dbReference type="PANTHER" id="PTHR41532">
    <property type="entry name" value="FIXS PROTEIN"/>
    <property type="match status" value="1"/>
</dbReference>
<dbReference type="Proteomes" id="UP000652567">
    <property type="component" value="Unassembled WGS sequence"/>
</dbReference>
<dbReference type="RefSeq" id="WP_193910810.1">
    <property type="nucleotide sequence ID" value="NZ_PRDL01000001.1"/>
</dbReference>
<protein>
    <submittedName>
        <fullName evidence="3">Cbb3-type cytochrome oxidase assembly protein CcoS</fullName>
    </submittedName>
</protein>
<organism evidence="3 4">
    <name type="scientific">Cellvibrio polysaccharolyticus</name>
    <dbReference type="NCBI Taxonomy" id="2082724"/>
    <lineage>
        <taxon>Bacteria</taxon>
        <taxon>Pseudomonadati</taxon>
        <taxon>Pseudomonadota</taxon>
        <taxon>Gammaproteobacteria</taxon>
        <taxon>Cellvibrionales</taxon>
        <taxon>Cellvibrionaceae</taxon>
        <taxon>Cellvibrio</taxon>
    </lineage>
</organism>
<dbReference type="Pfam" id="PF03597">
    <property type="entry name" value="FixS"/>
    <property type="match status" value="1"/>
</dbReference>
<dbReference type="EMBL" id="PRDL01000001">
    <property type="protein sequence ID" value="MBE8718331.1"/>
    <property type="molecule type" value="Genomic_DNA"/>
</dbReference>
<keyword evidence="2" id="KW-1133">Transmembrane helix</keyword>
<dbReference type="InterPro" id="IPR004714">
    <property type="entry name" value="Cyt_oxidase_maturation_cbb3"/>
</dbReference>
<dbReference type="NCBIfam" id="TIGR00847">
    <property type="entry name" value="ccoS"/>
    <property type="match status" value="1"/>
</dbReference>
<keyword evidence="2" id="KW-0472">Membrane</keyword>
<reference evidence="3" key="1">
    <citation type="submission" date="2018-07" db="EMBL/GenBank/DDBJ databases">
        <title>Genome assembly of strain Ka43.</title>
        <authorList>
            <person name="Kukolya J."/>
            <person name="Nagy I."/>
            <person name="Horvath B."/>
            <person name="Toth A."/>
        </authorList>
    </citation>
    <scope>NUCLEOTIDE SEQUENCE</scope>
    <source>
        <strain evidence="3">KB43</strain>
    </source>
</reference>
<name>A0A928YU69_9GAMM</name>